<evidence type="ECO:0000313" key="3">
    <source>
        <dbReference type="Proteomes" id="UP000666369"/>
    </source>
</evidence>
<name>A0ABX0FRZ2_9BURK</name>
<feature type="transmembrane region" description="Helical" evidence="1">
    <location>
        <begin position="98"/>
        <end position="116"/>
    </location>
</feature>
<evidence type="ECO:0000313" key="2">
    <source>
        <dbReference type="EMBL" id="NGZ87269.1"/>
    </source>
</evidence>
<keyword evidence="1" id="KW-0812">Transmembrane</keyword>
<keyword evidence="3" id="KW-1185">Reference proteome</keyword>
<comment type="caution">
    <text evidence="2">The sequence shown here is derived from an EMBL/GenBank/DDBJ whole genome shotgun (WGS) entry which is preliminary data.</text>
</comment>
<dbReference type="EMBL" id="JAADJT010000012">
    <property type="protein sequence ID" value="NGZ87269.1"/>
    <property type="molecule type" value="Genomic_DNA"/>
</dbReference>
<keyword evidence="1" id="KW-0472">Membrane</keyword>
<feature type="transmembrane region" description="Helical" evidence="1">
    <location>
        <begin position="38"/>
        <end position="60"/>
    </location>
</feature>
<gene>
    <name evidence="2" type="ORF">GW587_23790</name>
</gene>
<evidence type="ECO:0008006" key="4">
    <source>
        <dbReference type="Google" id="ProtNLM"/>
    </source>
</evidence>
<dbReference type="Proteomes" id="UP000666369">
    <property type="component" value="Unassembled WGS sequence"/>
</dbReference>
<accession>A0ABX0FRZ2</accession>
<keyword evidence="1" id="KW-1133">Transmembrane helix</keyword>
<evidence type="ECO:0000256" key="1">
    <source>
        <dbReference type="SAM" id="Phobius"/>
    </source>
</evidence>
<feature type="transmembrane region" description="Helical" evidence="1">
    <location>
        <begin position="7"/>
        <end position="26"/>
    </location>
</feature>
<sequence>MGKRQFAGLAFVFIWFFVGGIAHFVATDTEASIVPPYIPWPVAAVLVSGVFELLGAFGILTPRTRKAAGIGLMLLTLAVTPCHIYMLQHPELFPVPLWALWLRLPIQALLLLLIYWSTSGGVSSGIVPRAQP</sequence>
<dbReference type="PANTHER" id="PTHR36974">
    <property type="entry name" value="MEMBRANE PROTEIN-RELATED"/>
    <property type="match status" value="1"/>
</dbReference>
<reference evidence="3" key="2">
    <citation type="submission" date="2023-07" db="EMBL/GenBank/DDBJ databases">
        <title>Duganella aceri sp. nov., isolated from tree sap.</title>
        <authorList>
            <person name="Kim I.S."/>
        </authorList>
    </citation>
    <scope>NUCLEOTIDE SEQUENCE [LARGE SCALE GENOMIC DNA]</scope>
    <source>
        <strain evidence="3">SAP-35</strain>
    </source>
</reference>
<reference evidence="2 3" key="1">
    <citation type="submission" date="2020-01" db="EMBL/GenBank/DDBJ databases">
        <authorList>
            <person name="Lee S.D."/>
        </authorList>
    </citation>
    <scope>NUCLEOTIDE SEQUENCE [LARGE SCALE GENOMIC DNA]</scope>
    <source>
        <strain evidence="2 3">SAP-35</strain>
    </source>
</reference>
<feature type="transmembrane region" description="Helical" evidence="1">
    <location>
        <begin position="67"/>
        <end position="86"/>
    </location>
</feature>
<dbReference type="PANTHER" id="PTHR36974:SF1">
    <property type="entry name" value="DOXX FAMILY MEMBRANE PROTEIN"/>
    <property type="match status" value="1"/>
</dbReference>
<proteinExistence type="predicted"/>
<organism evidence="2 3">
    <name type="scientific">Duganella aceris</name>
    <dbReference type="NCBI Taxonomy" id="2703883"/>
    <lineage>
        <taxon>Bacteria</taxon>
        <taxon>Pseudomonadati</taxon>
        <taxon>Pseudomonadota</taxon>
        <taxon>Betaproteobacteria</taxon>
        <taxon>Burkholderiales</taxon>
        <taxon>Oxalobacteraceae</taxon>
        <taxon>Telluria group</taxon>
        <taxon>Duganella</taxon>
    </lineage>
</organism>
<protein>
    <recommendedName>
        <fullName evidence="4">DoxX family membrane protein</fullName>
    </recommendedName>
</protein>